<name>A0A1C0AHE3_9ACTN</name>
<proteinExistence type="inferred from homology"/>
<gene>
    <name evidence="3" type="ORF">BCR15_09725</name>
</gene>
<dbReference type="Gene3D" id="3.30.530.20">
    <property type="match status" value="1"/>
</dbReference>
<comment type="similarity">
    <text evidence="1">Belongs to the AHA1 family.</text>
</comment>
<evidence type="ECO:0000313" key="3">
    <source>
        <dbReference type="EMBL" id="OCL31428.1"/>
    </source>
</evidence>
<feature type="domain" description="Activator of Hsp90 ATPase homologue 1/2-like C-terminal" evidence="2">
    <location>
        <begin position="12"/>
        <end position="150"/>
    </location>
</feature>
<evidence type="ECO:0000313" key="4">
    <source>
        <dbReference type="Proteomes" id="UP000093501"/>
    </source>
</evidence>
<dbReference type="SUPFAM" id="SSF55961">
    <property type="entry name" value="Bet v1-like"/>
    <property type="match status" value="1"/>
</dbReference>
<dbReference type="AlphaFoldDB" id="A0A1C0AHE3"/>
<dbReference type="InterPro" id="IPR013538">
    <property type="entry name" value="ASHA1/2-like_C"/>
</dbReference>
<dbReference type="EMBL" id="MBQD01000026">
    <property type="protein sequence ID" value="OCL31428.1"/>
    <property type="molecule type" value="Genomic_DNA"/>
</dbReference>
<organism evidence="3 4">
    <name type="scientific">Tessaracoccus lapidicaptus</name>
    <dbReference type="NCBI Taxonomy" id="1427523"/>
    <lineage>
        <taxon>Bacteria</taxon>
        <taxon>Bacillati</taxon>
        <taxon>Actinomycetota</taxon>
        <taxon>Actinomycetes</taxon>
        <taxon>Propionibacteriales</taxon>
        <taxon>Propionibacteriaceae</taxon>
        <taxon>Tessaracoccus</taxon>
    </lineage>
</organism>
<dbReference type="InterPro" id="IPR023393">
    <property type="entry name" value="START-like_dom_sf"/>
</dbReference>
<keyword evidence="4" id="KW-1185">Reference proteome</keyword>
<comment type="caution">
    <text evidence="3">The sequence shown here is derived from an EMBL/GenBank/DDBJ whole genome shotgun (WGS) entry which is preliminary data.</text>
</comment>
<dbReference type="Pfam" id="PF08327">
    <property type="entry name" value="AHSA1"/>
    <property type="match status" value="1"/>
</dbReference>
<accession>A0A1C0AHE3</accession>
<evidence type="ECO:0000256" key="1">
    <source>
        <dbReference type="ARBA" id="ARBA00006817"/>
    </source>
</evidence>
<sequence length="160" mass="17493">MSNTVVYSIYIKASAQRIWKALTTPEDTSRWGYGGSVEIDPRPGGDYRSLSTEEMKQMGMGDVAVQGRVIEIDEPRRLVLDWAPSWYPGAEATRLTWELTEYPSGLTQVVLTHDVTNNTQLLAEVSGGADPQTGGGGWPWALSDLKSLLETGQSMDELAG</sequence>
<reference evidence="4" key="1">
    <citation type="submission" date="2016-07" db="EMBL/GenBank/DDBJ databases">
        <authorList>
            <person name="Florea S."/>
            <person name="Webb J.S."/>
            <person name="Jaromczyk J."/>
            <person name="Schardl C.L."/>
        </authorList>
    </citation>
    <scope>NUCLEOTIDE SEQUENCE [LARGE SCALE GENOMIC DNA]</scope>
    <source>
        <strain evidence="4">IPBSL-7</strain>
    </source>
</reference>
<dbReference type="Proteomes" id="UP000093501">
    <property type="component" value="Unassembled WGS sequence"/>
</dbReference>
<evidence type="ECO:0000259" key="2">
    <source>
        <dbReference type="Pfam" id="PF08327"/>
    </source>
</evidence>
<dbReference type="RefSeq" id="WP_068752664.1">
    <property type="nucleotide sequence ID" value="NZ_MBQD01000026.1"/>
</dbReference>
<protein>
    <recommendedName>
        <fullName evidence="2">Activator of Hsp90 ATPase homologue 1/2-like C-terminal domain-containing protein</fullName>
    </recommendedName>
</protein>